<dbReference type="PANTHER" id="PTHR44051">
    <property type="entry name" value="GLUTATHIONE S-TRANSFERASE-RELATED"/>
    <property type="match status" value="1"/>
</dbReference>
<sequence>MSLTLHHLNDSRSIRILWLLEEAGVPYELVRYQRDPVTHLAPPSLKAIHPLGKSPVIDVDGKVIAESGAMVEYLIAHHAPHLAPAADSPEYIDYLQWIHFAESSAMLPVLLKVFGRIEENTGTQLNFLANYAEVEFEKVFRFLDEMLATREFIIGNSLSGADIMLGFVVSTAVEQLNAGSRFPNISRYAQRLRNTASWQKAHAIESADVC</sequence>
<comment type="caution">
    <text evidence="7">The sequence shown here is derived from an EMBL/GenBank/DDBJ whole genome shotgun (WGS) entry which is preliminary data.</text>
</comment>
<dbReference type="SFLD" id="SFLDS00019">
    <property type="entry name" value="Glutathione_Transferase_(cytos"/>
    <property type="match status" value="1"/>
</dbReference>
<dbReference type="Pfam" id="PF00043">
    <property type="entry name" value="GST_C"/>
    <property type="match status" value="1"/>
</dbReference>
<dbReference type="EMBL" id="JAMGZJ010000069">
    <property type="protein sequence ID" value="MCU6668175.1"/>
    <property type="molecule type" value="Genomic_DNA"/>
</dbReference>
<keyword evidence="2" id="KW-0808">Transferase</keyword>
<dbReference type="InterPro" id="IPR040079">
    <property type="entry name" value="Glutathione_S-Trfase"/>
</dbReference>
<dbReference type="FunFam" id="3.40.30.10:FF:000156">
    <property type="entry name" value="Glutathione S-transferase 1"/>
    <property type="match status" value="1"/>
</dbReference>
<comment type="similarity">
    <text evidence="4">Belongs to the GST superfamily.</text>
</comment>
<evidence type="ECO:0000256" key="1">
    <source>
        <dbReference type="ARBA" id="ARBA00012452"/>
    </source>
</evidence>
<accession>A0A9J6Q6J0</accession>
<dbReference type="PROSITE" id="PS50405">
    <property type="entry name" value="GST_CTER"/>
    <property type="match status" value="1"/>
</dbReference>
<reference evidence="7" key="1">
    <citation type="submission" date="2022-05" db="EMBL/GenBank/DDBJ databases">
        <title>Description of a novel species of Leclercia; Leclercia tamurae and the Proposal for a Novel Genus Silvania gen. nov. Containing Two Novel Species Silvania hatchlandensis sp. nov. and Silvania confinis sp. nov. Isolated from the Rhizosphere of Oak.</title>
        <authorList>
            <person name="Maddock D.W."/>
            <person name="Brady C.L."/>
            <person name="Denman S."/>
            <person name="Arnold D."/>
        </authorList>
    </citation>
    <scope>NUCLEOTIDE SEQUENCE</scope>
    <source>
        <strain evidence="7">H4N4</strain>
    </source>
</reference>
<dbReference type="Gene3D" id="3.40.30.10">
    <property type="entry name" value="Glutaredoxin"/>
    <property type="match status" value="1"/>
</dbReference>
<dbReference type="InterPro" id="IPR036249">
    <property type="entry name" value="Thioredoxin-like_sf"/>
</dbReference>
<dbReference type="SFLD" id="SFLDG00358">
    <property type="entry name" value="Main_(cytGST)"/>
    <property type="match status" value="1"/>
</dbReference>
<dbReference type="GO" id="GO:0005737">
    <property type="term" value="C:cytoplasm"/>
    <property type="evidence" value="ECO:0007669"/>
    <property type="project" value="UniProtKB-ARBA"/>
</dbReference>
<proteinExistence type="inferred from homology"/>
<organism evidence="7 8">
    <name type="scientific">Silvania confinis</name>
    <dbReference type="NCBI Taxonomy" id="2926470"/>
    <lineage>
        <taxon>Bacteria</taxon>
        <taxon>Pseudomonadati</taxon>
        <taxon>Pseudomonadota</taxon>
        <taxon>Gammaproteobacteria</taxon>
        <taxon>Enterobacterales</taxon>
        <taxon>Enterobacteriaceae</taxon>
        <taxon>Silvania</taxon>
    </lineage>
</organism>
<evidence type="ECO:0000259" key="5">
    <source>
        <dbReference type="PROSITE" id="PS50404"/>
    </source>
</evidence>
<feature type="domain" description="GST N-terminal" evidence="5">
    <location>
        <begin position="1"/>
        <end position="82"/>
    </location>
</feature>
<protein>
    <recommendedName>
        <fullName evidence="1">glutathione transferase</fullName>
        <ecNumber evidence="1">2.5.1.18</ecNumber>
    </recommendedName>
</protein>
<dbReference type="PANTHER" id="PTHR44051:SF9">
    <property type="entry name" value="GLUTATHIONE S-TRANSFERASE 1"/>
    <property type="match status" value="1"/>
</dbReference>
<dbReference type="AlphaFoldDB" id="A0A9J6Q6J0"/>
<dbReference type="RefSeq" id="WP_271266764.1">
    <property type="nucleotide sequence ID" value="NZ_JAMGZJ010000069.1"/>
</dbReference>
<dbReference type="CDD" id="cd03046">
    <property type="entry name" value="GST_N_GTT1_like"/>
    <property type="match status" value="1"/>
</dbReference>
<evidence type="ECO:0000256" key="3">
    <source>
        <dbReference type="ARBA" id="ARBA00047960"/>
    </source>
</evidence>
<keyword evidence="8" id="KW-1185">Reference proteome</keyword>
<dbReference type="Proteomes" id="UP001061282">
    <property type="component" value="Unassembled WGS sequence"/>
</dbReference>
<dbReference type="Pfam" id="PF02798">
    <property type="entry name" value="GST_N"/>
    <property type="match status" value="1"/>
</dbReference>
<dbReference type="InterPro" id="IPR036282">
    <property type="entry name" value="Glutathione-S-Trfase_C_sf"/>
</dbReference>
<dbReference type="EC" id="2.5.1.18" evidence="1"/>
<dbReference type="InterPro" id="IPR010987">
    <property type="entry name" value="Glutathione-S-Trfase_C-like"/>
</dbReference>
<dbReference type="Gene3D" id="1.20.1050.10">
    <property type="match status" value="1"/>
</dbReference>
<dbReference type="SUPFAM" id="SSF52833">
    <property type="entry name" value="Thioredoxin-like"/>
    <property type="match status" value="1"/>
</dbReference>
<gene>
    <name evidence="7" type="ORF">M8013_05290</name>
</gene>
<dbReference type="GO" id="GO:0004364">
    <property type="term" value="F:glutathione transferase activity"/>
    <property type="evidence" value="ECO:0007669"/>
    <property type="project" value="UniProtKB-EC"/>
</dbReference>
<feature type="domain" description="GST C-terminal" evidence="6">
    <location>
        <begin position="87"/>
        <end position="210"/>
    </location>
</feature>
<evidence type="ECO:0000256" key="4">
    <source>
        <dbReference type="RuleBase" id="RU003494"/>
    </source>
</evidence>
<evidence type="ECO:0000259" key="6">
    <source>
        <dbReference type="PROSITE" id="PS50405"/>
    </source>
</evidence>
<dbReference type="SFLD" id="SFLDG01150">
    <property type="entry name" value="Main.1:_Beta-like"/>
    <property type="match status" value="1"/>
</dbReference>
<dbReference type="InterPro" id="IPR004045">
    <property type="entry name" value="Glutathione_S-Trfase_N"/>
</dbReference>
<name>A0A9J6Q6J0_9ENTR</name>
<dbReference type="PROSITE" id="PS50404">
    <property type="entry name" value="GST_NTER"/>
    <property type="match status" value="1"/>
</dbReference>
<dbReference type="SUPFAM" id="SSF47616">
    <property type="entry name" value="GST C-terminal domain-like"/>
    <property type="match status" value="1"/>
</dbReference>
<evidence type="ECO:0000256" key="2">
    <source>
        <dbReference type="ARBA" id="ARBA00022679"/>
    </source>
</evidence>
<dbReference type="InterPro" id="IPR004046">
    <property type="entry name" value="GST_C"/>
</dbReference>
<evidence type="ECO:0000313" key="8">
    <source>
        <dbReference type="Proteomes" id="UP001061282"/>
    </source>
</evidence>
<dbReference type="GO" id="GO:0004601">
    <property type="term" value="F:peroxidase activity"/>
    <property type="evidence" value="ECO:0007669"/>
    <property type="project" value="UniProtKB-ARBA"/>
</dbReference>
<evidence type="ECO:0000313" key="7">
    <source>
        <dbReference type="EMBL" id="MCU6668175.1"/>
    </source>
</evidence>
<comment type="catalytic activity">
    <reaction evidence="3">
        <text>RX + glutathione = an S-substituted glutathione + a halide anion + H(+)</text>
        <dbReference type="Rhea" id="RHEA:16437"/>
        <dbReference type="ChEBI" id="CHEBI:15378"/>
        <dbReference type="ChEBI" id="CHEBI:16042"/>
        <dbReference type="ChEBI" id="CHEBI:17792"/>
        <dbReference type="ChEBI" id="CHEBI:57925"/>
        <dbReference type="ChEBI" id="CHEBI:90779"/>
        <dbReference type="EC" id="2.5.1.18"/>
    </reaction>
</comment>